<gene>
    <name evidence="1" type="ORF">S06H3_49157</name>
</gene>
<reference evidence="1" key="1">
    <citation type="journal article" date="2014" name="Front. Microbiol.">
        <title>High frequency of phylogenetically diverse reductive dehalogenase-homologous genes in deep subseafloor sedimentary metagenomes.</title>
        <authorList>
            <person name="Kawai M."/>
            <person name="Futagami T."/>
            <person name="Toyoda A."/>
            <person name="Takaki Y."/>
            <person name="Nishi S."/>
            <person name="Hori S."/>
            <person name="Arai W."/>
            <person name="Tsubouchi T."/>
            <person name="Morono Y."/>
            <person name="Uchiyama I."/>
            <person name="Ito T."/>
            <person name="Fujiyama A."/>
            <person name="Inagaki F."/>
            <person name="Takami H."/>
        </authorList>
    </citation>
    <scope>NUCLEOTIDE SEQUENCE</scope>
    <source>
        <strain evidence="1">Expedition CK06-06</strain>
    </source>
</reference>
<dbReference type="AlphaFoldDB" id="X1PRL1"/>
<evidence type="ECO:0000313" key="1">
    <source>
        <dbReference type="EMBL" id="GAI33519.1"/>
    </source>
</evidence>
<accession>X1PRL1</accession>
<proteinExistence type="predicted"/>
<organism evidence="1">
    <name type="scientific">marine sediment metagenome</name>
    <dbReference type="NCBI Taxonomy" id="412755"/>
    <lineage>
        <taxon>unclassified sequences</taxon>
        <taxon>metagenomes</taxon>
        <taxon>ecological metagenomes</taxon>
    </lineage>
</organism>
<name>X1PRL1_9ZZZZ</name>
<sequence>MEDKEITKILWINGLKNAVEFGGTPNKKAVMGKLMSERKDLRSQTRTIIPLLDQILGEIKSLTLDEQKKKL</sequence>
<protein>
    <submittedName>
        <fullName evidence="1">Uncharacterized protein</fullName>
    </submittedName>
</protein>
<comment type="caution">
    <text evidence="1">The sequence shown here is derived from an EMBL/GenBank/DDBJ whole genome shotgun (WGS) entry which is preliminary data.</text>
</comment>
<dbReference type="EMBL" id="BARV01031024">
    <property type="protein sequence ID" value="GAI33519.1"/>
    <property type="molecule type" value="Genomic_DNA"/>
</dbReference>
<feature type="non-terminal residue" evidence="1">
    <location>
        <position position="71"/>
    </location>
</feature>